<dbReference type="STRING" id="28743.ENSCVAP00000026130"/>
<dbReference type="Ensembl" id="ENSCVAT00000015913.1">
    <property type="protein sequence ID" value="ENSCVAP00000026130.1"/>
    <property type="gene ID" value="ENSCVAG00000011466.1"/>
</dbReference>
<dbReference type="AlphaFoldDB" id="A0A3Q2GHQ5"/>
<evidence type="ECO:0000313" key="2">
    <source>
        <dbReference type="Ensembl" id="ENSCVAP00000026130.1"/>
    </source>
</evidence>
<evidence type="ECO:0000313" key="3">
    <source>
        <dbReference type="Proteomes" id="UP000265020"/>
    </source>
</evidence>
<evidence type="ECO:0000256" key="1">
    <source>
        <dbReference type="SAM" id="MobiDB-lite"/>
    </source>
</evidence>
<evidence type="ECO:0008006" key="4">
    <source>
        <dbReference type="Google" id="ProtNLM"/>
    </source>
</evidence>
<name>A0A3Q2GHQ5_CYPVA</name>
<sequence length="250" mass="26920">MDPAEQLTPTSEVQSLRDLITRQGRALGQSEHRLTGLVTASQTIHMELAQLTAQVAHLTTLLTSVAAPQPPLVSQAPASEVLQPQPASPSDFPQAAAASVNHSGAYVPDPPPFSGELSKCRGFLLQCQMVFSQQPSAFASDLSKIYYVMVLQRDQALTWALAFTSANPLTSLTFAQFSSEISRVFDHPVHAGDASKRLLKLSAHCCRDCRPPCSSCGPAPWHPTRHSFGPRTTVHLQGVASFLPSSRSHS</sequence>
<accession>A0A3Q2GHQ5</accession>
<reference evidence="2" key="2">
    <citation type="submission" date="2025-09" db="UniProtKB">
        <authorList>
            <consortium name="Ensembl"/>
        </authorList>
    </citation>
    <scope>IDENTIFICATION</scope>
</reference>
<organism evidence="2 3">
    <name type="scientific">Cyprinodon variegatus</name>
    <name type="common">Sheepshead minnow</name>
    <dbReference type="NCBI Taxonomy" id="28743"/>
    <lineage>
        <taxon>Eukaryota</taxon>
        <taxon>Metazoa</taxon>
        <taxon>Chordata</taxon>
        <taxon>Craniata</taxon>
        <taxon>Vertebrata</taxon>
        <taxon>Euteleostomi</taxon>
        <taxon>Actinopterygii</taxon>
        <taxon>Neopterygii</taxon>
        <taxon>Teleostei</taxon>
        <taxon>Neoteleostei</taxon>
        <taxon>Acanthomorphata</taxon>
        <taxon>Ovalentaria</taxon>
        <taxon>Atherinomorphae</taxon>
        <taxon>Cyprinodontiformes</taxon>
        <taxon>Cyprinodontidae</taxon>
        <taxon>Cyprinodon</taxon>
    </lineage>
</organism>
<reference evidence="2" key="1">
    <citation type="submission" date="2025-08" db="UniProtKB">
        <authorList>
            <consortium name="Ensembl"/>
        </authorList>
    </citation>
    <scope>IDENTIFICATION</scope>
</reference>
<dbReference type="Proteomes" id="UP000265020">
    <property type="component" value="Unassembled WGS sequence"/>
</dbReference>
<keyword evidence="3" id="KW-1185">Reference proteome</keyword>
<proteinExistence type="predicted"/>
<protein>
    <recommendedName>
        <fullName evidence="4">DUF4939 domain-containing protein</fullName>
    </recommendedName>
</protein>
<feature type="region of interest" description="Disordered" evidence="1">
    <location>
        <begin position="76"/>
        <end position="95"/>
    </location>
</feature>
<dbReference type="GeneTree" id="ENSGT01030000235372"/>